<organism evidence="1 2">
    <name type="scientific">Cudoniella acicularis</name>
    <dbReference type="NCBI Taxonomy" id="354080"/>
    <lineage>
        <taxon>Eukaryota</taxon>
        <taxon>Fungi</taxon>
        <taxon>Dikarya</taxon>
        <taxon>Ascomycota</taxon>
        <taxon>Pezizomycotina</taxon>
        <taxon>Leotiomycetes</taxon>
        <taxon>Helotiales</taxon>
        <taxon>Tricladiaceae</taxon>
        <taxon>Cudoniella</taxon>
    </lineage>
</organism>
<name>A0A8H4W4A8_9HELO</name>
<dbReference type="Proteomes" id="UP000566819">
    <property type="component" value="Unassembled WGS sequence"/>
</dbReference>
<dbReference type="PANTHER" id="PTHR42085:SF8">
    <property type="entry name" value="F-BOX DOMAIN-CONTAINING PROTEIN"/>
    <property type="match status" value="1"/>
</dbReference>
<proteinExistence type="predicted"/>
<dbReference type="AlphaFoldDB" id="A0A8H4W4A8"/>
<dbReference type="InterPro" id="IPR038883">
    <property type="entry name" value="AN11006-like"/>
</dbReference>
<protein>
    <submittedName>
        <fullName evidence="1">Uncharacterized protein</fullName>
    </submittedName>
</protein>
<dbReference type="EMBL" id="JAAMPI010000240">
    <property type="protein sequence ID" value="KAF4633688.1"/>
    <property type="molecule type" value="Genomic_DNA"/>
</dbReference>
<dbReference type="PANTHER" id="PTHR42085">
    <property type="entry name" value="F-BOX DOMAIN-CONTAINING PROTEIN"/>
    <property type="match status" value="1"/>
</dbReference>
<gene>
    <name evidence="1" type="ORF">G7Y89_g4431</name>
</gene>
<keyword evidence="2" id="KW-1185">Reference proteome</keyword>
<sequence length="332" mass="38127">MLFKFPREIRNAIYSYAVTSPSPVIAWCGPITSLSQLECWQRHVYGNDCVAIEDYKLNSLPVQLLARNLICSNGQIAKEAAIIFYRKNSFLFVGDYTWEDATKWLENIGPSNRNCLARIEMNFRKPPHVWQQLDGTRIVLLEDGWQEYNRREPIFERNIHLILSDKAVDGVVKNINPAVESFFRLLGTGDESSVLVSMHLSNQTLPGLQLTTDEQHPYANWLSMDLPNLTERFCSFSISGVPKSRPIEVIWKGNESIVAFDAETRKVEEKGWEIVDAVGKEKCDWAENGIPYLEAFFTLRRKEIIGVIMADEPSPYSWLNGSREWVDAYLRN</sequence>
<dbReference type="OrthoDB" id="5272396at2759"/>
<comment type="caution">
    <text evidence="1">The sequence shown here is derived from an EMBL/GenBank/DDBJ whole genome shotgun (WGS) entry which is preliminary data.</text>
</comment>
<evidence type="ECO:0000313" key="2">
    <source>
        <dbReference type="Proteomes" id="UP000566819"/>
    </source>
</evidence>
<accession>A0A8H4W4A8</accession>
<reference evidence="1 2" key="1">
    <citation type="submission" date="2020-03" db="EMBL/GenBank/DDBJ databases">
        <title>Draft Genome Sequence of Cudoniella acicularis.</title>
        <authorList>
            <person name="Buettner E."/>
            <person name="Kellner H."/>
        </authorList>
    </citation>
    <scope>NUCLEOTIDE SEQUENCE [LARGE SCALE GENOMIC DNA]</scope>
    <source>
        <strain evidence="1 2">DSM 108380</strain>
    </source>
</reference>
<evidence type="ECO:0000313" key="1">
    <source>
        <dbReference type="EMBL" id="KAF4633688.1"/>
    </source>
</evidence>